<dbReference type="InterPro" id="IPR042208">
    <property type="entry name" value="D-ser_dehydrat-like_sf"/>
</dbReference>
<sequence length="362" mass="39064">MPETPCLLIDVPTMNANIRTMAEAALRHGAALRPHAKTHKTPSIAKAQMEAGAVGITVAKISEAEVMAAHGIDNIFVAYPLVTASKIERAVQLSRKIELIVGVDSDEGAHRLSQEAGRLGHVLQVRLEIDTGLKRTGVLYDEAVALAGRIHALPHLKLTGIYTFRGALLEGKPTLDLERAGREEGELMVHLAEAMREIGIPIADVSVGSSPTGLYAAQVEGVTEIRPGTYVFNDRMLEAFGVCTLNDCAAVIEATVVSRPSEQYAVIDGGSKTFATDVQPGTNPLQLKGFGHILEAPEAVLERLSEEHGVIRLEPHHTLKVGDRIHIIPNHVCSTLNLHNHIYFVDGQQVEKVSVLARGMLE</sequence>
<evidence type="ECO:0000259" key="3">
    <source>
        <dbReference type="SMART" id="SM01119"/>
    </source>
</evidence>
<reference evidence="4 5" key="1">
    <citation type="submission" date="2022-08" db="EMBL/GenBank/DDBJ databases">
        <title>Paenibacillus endoradicis sp. nov., Paenibacillus radicibacter sp. nov and Paenibacillus pararadicis sp. nov., three cold-adapted plant growth-promoting bacteria isolated from root of Larix gmelinii in Great Khingan.</title>
        <authorList>
            <person name="Xue H."/>
        </authorList>
    </citation>
    <scope>NUCLEOTIDE SEQUENCE [LARGE SCALE GENOMIC DNA]</scope>
    <source>
        <strain evidence="4 5">N5-1-1-5</strain>
    </source>
</reference>
<dbReference type="GO" id="GO:0008784">
    <property type="term" value="F:alanine racemase activity"/>
    <property type="evidence" value="ECO:0007669"/>
    <property type="project" value="UniProtKB-EC"/>
</dbReference>
<keyword evidence="2" id="KW-0456">Lyase</keyword>
<dbReference type="Pfam" id="PF14031">
    <property type="entry name" value="D-ser_dehydrat"/>
    <property type="match status" value="1"/>
</dbReference>
<dbReference type="Gene3D" id="2.40.37.20">
    <property type="entry name" value="D-serine dehydratase-like domain"/>
    <property type="match status" value="1"/>
</dbReference>
<dbReference type="InterPro" id="IPR051466">
    <property type="entry name" value="D-amino_acid_metab_enzyme"/>
</dbReference>
<accession>A0ABT1YNR6</accession>
<dbReference type="SUPFAM" id="SSF51419">
    <property type="entry name" value="PLP-binding barrel"/>
    <property type="match status" value="1"/>
</dbReference>
<keyword evidence="4" id="KW-0413">Isomerase</keyword>
<dbReference type="PANTHER" id="PTHR28004:SF2">
    <property type="entry name" value="D-SERINE DEHYDRATASE"/>
    <property type="match status" value="1"/>
</dbReference>
<dbReference type="RefSeq" id="WP_258215916.1">
    <property type="nucleotide sequence ID" value="NZ_JANQBD010000019.1"/>
</dbReference>
<dbReference type="Gene3D" id="3.20.20.10">
    <property type="entry name" value="Alanine racemase"/>
    <property type="match status" value="1"/>
</dbReference>
<evidence type="ECO:0000313" key="4">
    <source>
        <dbReference type="EMBL" id="MCR8634355.1"/>
    </source>
</evidence>
<dbReference type="EMBL" id="JANQBD010000019">
    <property type="protein sequence ID" value="MCR8634355.1"/>
    <property type="molecule type" value="Genomic_DNA"/>
</dbReference>
<protein>
    <submittedName>
        <fullName evidence="4">Alanine racemase</fullName>
        <ecNumber evidence="4">5.1.1.1</ecNumber>
    </submittedName>
</protein>
<dbReference type="Proteomes" id="UP001300012">
    <property type="component" value="Unassembled WGS sequence"/>
</dbReference>
<keyword evidence="5" id="KW-1185">Reference proteome</keyword>
<dbReference type="Pfam" id="PF01168">
    <property type="entry name" value="Ala_racemase_N"/>
    <property type="match status" value="1"/>
</dbReference>
<dbReference type="InterPro" id="IPR001608">
    <property type="entry name" value="Ala_racemase_N"/>
</dbReference>
<dbReference type="EC" id="5.1.1.1" evidence="4"/>
<evidence type="ECO:0000313" key="5">
    <source>
        <dbReference type="Proteomes" id="UP001300012"/>
    </source>
</evidence>
<dbReference type="PANTHER" id="PTHR28004">
    <property type="entry name" value="ZGC:162816-RELATED"/>
    <property type="match status" value="1"/>
</dbReference>
<evidence type="ECO:0000256" key="1">
    <source>
        <dbReference type="ARBA" id="ARBA00005323"/>
    </source>
</evidence>
<evidence type="ECO:0000256" key="2">
    <source>
        <dbReference type="ARBA" id="ARBA00023239"/>
    </source>
</evidence>
<dbReference type="InterPro" id="IPR026956">
    <property type="entry name" value="D-ser_dehydrat-like_dom"/>
</dbReference>
<organism evidence="4 5">
    <name type="scientific">Paenibacillus radicis</name>
    <name type="common">ex Xue et al. 2023</name>
    <dbReference type="NCBI Taxonomy" id="2972489"/>
    <lineage>
        <taxon>Bacteria</taxon>
        <taxon>Bacillati</taxon>
        <taxon>Bacillota</taxon>
        <taxon>Bacilli</taxon>
        <taxon>Bacillales</taxon>
        <taxon>Paenibacillaceae</taxon>
        <taxon>Paenibacillus</taxon>
    </lineage>
</organism>
<gene>
    <name evidence="4" type="ORF">NV381_24490</name>
</gene>
<dbReference type="SMART" id="SM01119">
    <property type="entry name" value="D-ser_dehydrat"/>
    <property type="match status" value="1"/>
</dbReference>
<name>A0ABT1YNR6_9BACL</name>
<comment type="similarity">
    <text evidence="1">Belongs to the DSD1 family.</text>
</comment>
<comment type="caution">
    <text evidence="4">The sequence shown here is derived from an EMBL/GenBank/DDBJ whole genome shotgun (WGS) entry which is preliminary data.</text>
</comment>
<dbReference type="InterPro" id="IPR029066">
    <property type="entry name" value="PLP-binding_barrel"/>
</dbReference>
<feature type="domain" description="D-serine dehydratase-like" evidence="3">
    <location>
        <begin position="249"/>
        <end position="346"/>
    </location>
</feature>
<proteinExistence type="inferred from homology"/>